<proteinExistence type="predicted"/>
<evidence type="ECO:0000256" key="1">
    <source>
        <dbReference type="SAM" id="MobiDB-lite"/>
    </source>
</evidence>
<feature type="transmembrane region" description="Helical" evidence="2">
    <location>
        <begin position="181"/>
        <end position="205"/>
    </location>
</feature>
<feature type="transmembrane region" description="Helical" evidence="2">
    <location>
        <begin position="73"/>
        <end position="90"/>
    </location>
</feature>
<name>A0AA38QAJ7_9AGAR</name>
<evidence type="ECO:0000313" key="3">
    <source>
        <dbReference type="EMBL" id="KAJ3990343.1"/>
    </source>
</evidence>
<sequence length="357" mass="39936">MTTKLKKKQARHFDYMGCDFVLELLPSLIYGRTLKAQFQRMIMDRGIYLALKLHALFALLLLPRMSATEEPHITVDNTMGAAFIGVICAARKVFSGAYPRDLWYIKCLVAIVWLFDSIHQALISHTGESLILAQTSIDIHSKKNAVYFYVVTNFNNVSEQANLVCFLTMRVWKMSNQNKPLTVLIVLFVLGELTCSVVPLGFSLYHLIFEACHLDGLDTPQGARSAFLSPICIDFTYYRAQSLSMTVNVLGAVADVMIAAGQDSKMYSNSLLATLNARKSIRGLNDEDGGNVSFSLQTFSNKLRPSRRNMTMAPNQTNISIKIDTTQELIRDKATKEKDFESDITDVGRSEDTSEAV</sequence>
<gene>
    <name evidence="3" type="ORF">F5890DRAFT_1612106</name>
</gene>
<feature type="region of interest" description="Disordered" evidence="1">
    <location>
        <begin position="334"/>
        <end position="357"/>
    </location>
</feature>
<reference evidence="3" key="1">
    <citation type="submission" date="2022-08" db="EMBL/GenBank/DDBJ databases">
        <authorList>
            <consortium name="DOE Joint Genome Institute"/>
            <person name="Min B."/>
            <person name="Riley R."/>
            <person name="Sierra-Patev S."/>
            <person name="Naranjo-Ortiz M."/>
            <person name="Looney B."/>
            <person name="Konkel Z."/>
            <person name="Slot J.C."/>
            <person name="Sakamoto Y."/>
            <person name="Steenwyk J.L."/>
            <person name="Rokas A."/>
            <person name="Carro J."/>
            <person name="Camarero S."/>
            <person name="Ferreira P."/>
            <person name="Molpeceres G."/>
            <person name="Ruiz-Duenas F.J."/>
            <person name="Serrano A."/>
            <person name="Henrissat B."/>
            <person name="Drula E."/>
            <person name="Hughes K.W."/>
            <person name="Mata J.L."/>
            <person name="Ishikawa N.K."/>
            <person name="Vargas-Isla R."/>
            <person name="Ushijima S."/>
            <person name="Smith C.A."/>
            <person name="Ahrendt S."/>
            <person name="Andreopoulos W."/>
            <person name="He G."/>
            <person name="Labutti K."/>
            <person name="Lipzen A."/>
            <person name="Ng V."/>
            <person name="Sandor L."/>
            <person name="Barry K."/>
            <person name="Martinez A.T."/>
            <person name="Xiao Y."/>
            <person name="Gibbons J.G."/>
            <person name="Terashima K."/>
            <person name="Hibbett D.S."/>
            <person name="Grigoriev I.V."/>
        </authorList>
    </citation>
    <scope>NUCLEOTIDE SEQUENCE</scope>
    <source>
        <strain evidence="3">TFB7829</strain>
    </source>
</reference>
<dbReference type="Proteomes" id="UP001163850">
    <property type="component" value="Unassembled WGS sequence"/>
</dbReference>
<evidence type="ECO:0000256" key="2">
    <source>
        <dbReference type="SAM" id="Phobius"/>
    </source>
</evidence>
<keyword evidence="2" id="KW-1133">Transmembrane helix</keyword>
<accession>A0AA38QAJ7</accession>
<feature type="transmembrane region" description="Helical" evidence="2">
    <location>
        <begin position="47"/>
        <end position="67"/>
    </location>
</feature>
<organism evidence="3 4">
    <name type="scientific">Lentinula detonsa</name>
    <dbReference type="NCBI Taxonomy" id="2804962"/>
    <lineage>
        <taxon>Eukaryota</taxon>
        <taxon>Fungi</taxon>
        <taxon>Dikarya</taxon>
        <taxon>Basidiomycota</taxon>
        <taxon>Agaricomycotina</taxon>
        <taxon>Agaricomycetes</taxon>
        <taxon>Agaricomycetidae</taxon>
        <taxon>Agaricales</taxon>
        <taxon>Marasmiineae</taxon>
        <taxon>Omphalotaceae</taxon>
        <taxon>Lentinula</taxon>
    </lineage>
</organism>
<comment type="caution">
    <text evidence="3">The sequence shown here is derived from an EMBL/GenBank/DDBJ whole genome shotgun (WGS) entry which is preliminary data.</text>
</comment>
<evidence type="ECO:0000313" key="4">
    <source>
        <dbReference type="Proteomes" id="UP001163850"/>
    </source>
</evidence>
<dbReference type="AlphaFoldDB" id="A0AA38QAJ7"/>
<protein>
    <submittedName>
        <fullName evidence="3">Uncharacterized protein</fullName>
    </submittedName>
</protein>
<keyword evidence="2" id="KW-0472">Membrane</keyword>
<keyword evidence="2" id="KW-0812">Transmembrane</keyword>
<dbReference type="EMBL" id="MU801891">
    <property type="protein sequence ID" value="KAJ3990343.1"/>
    <property type="molecule type" value="Genomic_DNA"/>
</dbReference>